<dbReference type="InterPro" id="IPR013763">
    <property type="entry name" value="Cyclin-like_dom"/>
</dbReference>
<dbReference type="PROSITE" id="PS00292">
    <property type="entry name" value="CYCLINS"/>
    <property type="match status" value="1"/>
</dbReference>
<dbReference type="EMBL" id="JBBNAE010000007">
    <property type="protein sequence ID" value="KAK9109295.1"/>
    <property type="molecule type" value="Genomic_DNA"/>
</dbReference>
<feature type="domain" description="Cyclin C-terminal" evidence="8">
    <location>
        <begin position="210"/>
        <end position="337"/>
    </location>
</feature>
<evidence type="ECO:0000259" key="8">
    <source>
        <dbReference type="SMART" id="SM01332"/>
    </source>
</evidence>
<comment type="caution">
    <text evidence="9">The sequence shown here is derived from an EMBL/GenBank/DDBJ whole genome shotgun (WGS) entry which is preliminary data.</text>
</comment>
<proteinExistence type="inferred from homology"/>
<dbReference type="SUPFAM" id="SSF47954">
    <property type="entry name" value="Cyclin-like"/>
    <property type="match status" value="2"/>
</dbReference>
<dbReference type="Gene3D" id="1.10.472.10">
    <property type="entry name" value="Cyclin-like"/>
    <property type="match status" value="2"/>
</dbReference>
<keyword evidence="4" id="KW-0131">Cell cycle</keyword>
<accession>A0AAP0I609</accession>
<evidence type="ECO:0000256" key="2">
    <source>
        <dbReference type="ARBA" id="ARBA00022618"/>
    </source>
</evidence>
<dbReference type="Pfam" id="PF00134">
    <property type="entry name" value="Cyclin_N"/>
    <property type="match status" value="1"/>
</dbReference>
<dbReference type="CDD" id="cd20544">
    <property type="entry name" value="CYCLIN_AtCycD-like_rpt2"/>
    <property type="match status" value="1"/>
</dbReference>
<protein>
    <submittedName>
        <fullName evidence="9">Uncharacterized protein</fullName>
    </submittedName>
</protein>
<dbReference type="SMART" id="SM01332">
    <property type="entry name" value="Cyclin_C"/>
    <property type="match status" value="1"/>
</dbReference>
<evidence type="ECO:0000256" key="4">
    <source>
        <dbReference type="ARBA" id="ARBA00023306"/>
    </source>
</evidence>
<dbReference type="FunFam" id="1.10.472.10:FF:000074">
    <property type="entry name" value="D3-type cyclin"/>
    <property type="match status" value="1"/>
</dbReference>
<dbReference type="GO" id="GO:0010444">
    <property type="term" value="P:guard mother cell differentiation"/>
    <property type="evidence" value="ECO:0007669"/>
    <property type="project" value="UniProtKB-ARBA"/>
</dbReference>
<dbReference type="AlphaFoldDB" id="A0AAP0I609"/>
<evidence type="ECO:0000313" key="9">
    <source>
        <dbReference type="EMBL" id="KAK9109295.1"/>
    </source>
</evidence>
<feature type="region of interest" description="Disordered" evidence="6">
    <location>
        <begin position="1"/>
        <end position="22"/>
    </location>
</feature>
<comment type="similarity">
    <text evidence="1">Belongs to the cyclin family. Cyclin D subfamily.</text>
</comment>
<dbReference type="PANTHER" id="PTHR10177">
    <property type="entry name" value="CYCLINS"/>
    <property type="match status" value="1"/>
</dbReference>
<name>A0AAP0I609_9MAGN</name>
<keyword evidence="10" id="KW-1185">Reference proteome</keyword>
<sequence>MAQPQQQQQQQQEQSNNNGDDHLFVLDSLYCEEEEQWDAEEEEPIYTDYHTDGPKSTDPLLFSSSLQSLLLLEQDLFWEDEDLISLFSKEQSTMNGVHNLDGYLAMARREAVEWMMRVNGHYGFSAVTAVLGVNYLDRFLSSFNLQRDKPWMSQLVAVACLSLAAKVEETDVPLLLDLQVGEIKYFFEAKTIQRMEILVLSTLQWRMNPVTPLSFLHHIIRRLGLKNHLHWEFLRKCERLLLSVITDPKFGFYVPSVMATAAMLHVINEIEPFNPLEYQNQLMGVLKISKDKVDECYDHLKKLISADNGHAHGHKRKFSPMPDSPNGVIDATFSSDSSSDSWGVDMLPERVVFKKSRSQDQQMRLPSFNRVFVDVLTSPR</sequence>
<evidence type="ECO:0000256" key="5">
    <source>
        <dbReference type="RuleBase" id="RU000383"/>
    </source>
</evidence>
<keyword evidence="2" id="KW-0132">Cell division</keyword>
<dbReference type="GO" id="GO:0048316">
    <property type="term" value="P:seed development"/>
    <property type="evidence" value="ECO:0007669"/>
    <property type="project" value="UniProtKB-ARBA"/>
</dbReference>
<dbReference type="SMART" id="SM00385">
    <property type="entry name" value="CYCLIN"/>
    <property type="match status" value="1"/>
</dbReference>
<dbReference type="InterPro" id="IPR036915">
    <property type="entry name" value="Cyclin-like_sf"/>
</dbReference>
<organism evidence="9 10">
    <name type="scientific">Stephania japonica</name>
    <dbReference type="NCBI Taxonomy" id="461633"/>
    <lineage>
        <taxon>Eukaryota</taxon>
        <taxon>Viridiplantae</taxon>
        <taxon>Streptophyta</taxon>
        <taxon>Embryophyta</taxon>
        <taxon>Tracheophyta</taxon>
        <taxon>Spermatophyta</taxon>
        <taxon>Magnoliopsida</taxon>
        <taxon>Ranunculales</taxon>
        <taxon>Menispermaceae</taxon>
        <taxon>Menispermoideae</taxon>
        <taxon>Cissampelideae</taxon>
        <taxon>Stephania</taxon>
    </lineage>
</organism>
<dbReference type="InterPro" id="IPR048258">
    <property type="entry name" value="Cyclins_cyclin-box"/>
</dbReference>
<dbReference type="CDD" id="cd20543">
    <property type="entry name" value="CYCLIN_AtCycD-like_rpt1"/>
    <property type="match status" value="1"/>
</dbReference>
<dbReference type="GO" id="GO:0051301">
    <property type="term" value="P:cell division"/>
    <property type="evidence" value="ECO:0007669"/>
    <property type="project" value="UniProtKB-KW"/>
</dbReference>
<dbReference type="InterPro" id="IPR004367">
    <property type="entry name" value="Cyclin_C-dom"/>
</dbReference>
<keyword evidence="3 5" id="KW-0195">Cyclin</keyword>
<evidence type="ECO:0000313" key="10">
    <source>
        <dbReference type="Proteomes" id="UP001417504"/>
    </source>
</evidence>
<evidence type="ECO:0000256" key="3">
    <source>
        <dbReference type="ARBA" id="ARBA00023127"/>
    </source>
</evidence>
<dbReference type="Proteomes" id="UP001417504">
    <property type="component" value="Unassembled WGS sequence"/>
</dbReference>
<dbReference type="FunFam" id="1.10.472.10:FF:000070">
    <property type="entry name" value="CYCLIN D32"/>
    <property type="match status" value="1"/>
</dbReference>
<evidence type="ECO:0000259" key="7">
    <source>
        <dbReference type="SMART" id="SM00385"/>
    </source>
</evidence>
<evidence type="ECO:0000256" key="6">
    <source>
        <dbReference type="SAM" id="MobiDB-lite"/>
    </source>
</evidence>
<feature type="compositionally biased region" description="Low complexity" evidence="6">
    <location>
        <begin position="1"/>
        <end position="14"/>
    </location>
</feature>
<feature type="domain" description="Cyclin-like" evidence="7">
    <location>
        <begin position="113"/>
        <end position="201"/>
    </location>
</feature>
<dbReference type="Pfam" id="PF02984">
    <property type="entry name" value="Cyclin_C"/>
    <property type="match status" value="1"/>
</dbReference>
<dbReference type="InterPro" id="IPR039361">
    <property type="entry name" value="Cyclin"/>
</dbReference>
<dbReference type="InterPro" id="IPR006671">
    <property type="entry name" value="Cyclin_N"/>
</dbReference>
<gene>
    <name evidence="9" type="ORF">Sjap_017355</name>
</gene>
<evidence type="ECO:0000256" key="1">
    <source>
        <dbReference type="ARBA" id="ARBA00009065"/>
    </source>
</evidence>
<reference evidence="9 10" key="1">
    <citation type="submission" date="2024-01" db="EMBL/GenBank/DDBJ databases">
        <title>Genome assemblies of Stephania.</title>
        <authorList>
            <person name="Yang L."/>
        </authorList>
    </citation>
    <scope>NUCLEOTIDE SEQUENCE [LARGE SCALE GENOMIC DNA]</scope>
    <source>
        <strain evidence="9">QJT</strain>
        <tissue evidence="9">Leaf</tissue>
    </source>
</reference>